<dbReference type="Gene3D" id="3.30.160.60">
    <property type="entry name" value="Classic Zinc Finger"/>
    <property type="match status" value="1"/>
</dbReference>
<keyword evidence="3" id="KW-0862">Zinc</keyword>
<feature type="domain" description="C2H2-type" evidence="6">
    <location>
        <begin position="225"/>
        <end position="253"/>
    </location>
</feature>
<dbReference type="PANTHER" id="PTHR23235:SF120">
    <property type="entry name" value="KRUPPEL-LIKE FACTOR 15"/>
    <property type="match status" value="1"/>
</dbReference>
<reference evidence="7 8" key="1">
    <citation type="journal article" date="2019" name="Sci. Rep.">
        <title>Comparative genomics of chytrid fungi reveal insights into the obligate biotrophic and pathogenic lifestyle of Synchytrium endobioticum.</title>
        <authorList>
            <person name="van de Vossenberg B.T.L.H."/>
            <person name="Warris S."/>
            <person name="Nguyen H.D.T."/>
            <person name="van Gent-Pelzer M.P.E."/>
            <person name="Joly D.L."/>
            <person name="van de Geest H.C."/>
            <person name="Bonants P.J.M."/>
            <person name="Smith D.S."/>
            <person name="Levesque C.A."/>
            <person name="van der Lee T.A.J."/>
        </authorList>
    </citation>
    <scope>NUCLEOTIDE SEQUENCE [LARGE SCALE GENOMIC DNA]</scope>
    <source>
        <strain evidence="7 8">CBS 675.73</strain>
    </source>
</reference>
<organism evidence="7 8">
    <name type="scientific">Chytriomyces confervae</name>
    <dbReference type="NCBI Taxonomy" id="246404"/>
    <lineage>
        <taxon>Eukaryota</taxon>
        <taxon>Fungi</taxon>
        <taxon>Fungi incertae sedis</taxon>
        <taxon>Chytridiomycota</taxon>
        <taxon>Chytridiomycota incertae sedis</taxon>
        <taxon>Chytridiomycetes</taxon>
        <taxon>Chytridiales</taxon>
        <taxon>Chytriomycetaceae</taxon>
        <taxon>Chytriomyces</taxon>
    </lineage>
</organism>
<keyword evidence="1" id="KW-0479">Metal-binding</keyword>
<dbReference type="AlphaFoldDB" id="A0A507EKY4"/>
<protein>
    <recommendedName>
        <fullName evidence="6">C2H2-type domain-containing protein</fullName>
    </recommendedName>
</protein>
<dbReference type="InterPro" id="IPR036236">
    <property type="entry name" value="Znf_C2H2_sf"/>
</dbReference>
<keyword evidence="2 4" id="KW-0863">Zinc-finger</keyword>
<evidence type="ECO:0000256" key="5">
    <source>
        <dbReference type="SAM" id="MobiDB-lite"/>
    </source>
</evidence>
<dbReference type="GO" id="GO:0008270">
    <property type="term" value="F:zinc ion binding"/>
    <property type="evidence" value="ECO:0007669"/>
    <property type="project" value="UniProtKB-KW"/>
</dbReference>
<dbReference type="OrthoDB" id="2161214at2759"/>
<feature type="domain" description="C2H2-type" evidence="6">
    <location>
        <begin position="195"/>
        <end position="224"/>
    </location>
</feature>
<evidence type="ECO:0000256" key="4">
    <source>
        <dbReference type="PROSITE-ProRule" id="PRU00042"/>
    </source>
</evidence>
<sequence>MDSSHLVASFPVLPPLSINRTSFTSDNSAAACTYFNHYPTPPSSFNSNAANSRRTSSCSTSSLSPPVLGPGGVNILDSPVLSSSTPDLALNAASPIPDYLLPEPHLMHPSFISIPSSAAAAAALAPPPFSRASGAMVFPQDTGKSLSTPTTPLGRVLSNPHTSNNTDQHRRVATTDATADVAAIVSENARRQIVFTCPHEGCQKSFMKHATFRAHYNEHTHARPHACECCSARFTRRHDYLRHVKSVHSSGAAGALPTCQSCQKGFSRIDSLKRHEKKCFESGVVCL</sequence>
<dbReference type="InterPro" id="IPR013087">
    <property type="entry name" value="Znf_C2H2_type"/>
</dbReference>
<proteinExistence type="predicted"/>
<evidence type="ECO:0000259" key="6">
    <source>
        <dbReference type="PROSITE" id="PS50157"/>
    </source>
</evidence>
<evidence type="ECO:0000256" key="3">
    <source>
        <dbReference type="ARBA" id="ARBA00022833"/>
    </source>
</evidence>
<dbReference type="PANTHER" id="PTHR23235">
    <property type="entry name" value="KRUEPPEL-LIKE TRANSCRIPTION FACTOR"/>
    <property type="match status" value="1"/>
</dbReference>
<accession>A0A507EKY4</accession>
<keyword evidence="8" id="KW-1185">Reference proteome</keyword>
<name>A0A507EKY4_9FUNG</name>
<evidence type="ECO:0000256" key="2">
    <source>
        <dbReference type="ARBA" id="ARBA00022771"/>
    </source>
</evidence>
<dbReference type="GO" id="GO:0000981">
    <property type="term" value="F:DNA-binding transcription factor activity, RNA polymerase II-specific"/>
    <property type="evidence" value="ECO:0007669"/>
    <property type="project" value="TreeGrafter"/>
</dbReference>
<dbReference type="Proteomes" id="UP000320333">
    <property type="component" value="Unassembled WGS sequence"/>
</dbReference>
<dbReference type="PROSITE" id="PS50157">
    <property type="entry name" value="ZINC_FINGER_C2H2_2"/>
    <property type="match status" value="2"/>
</dbReference>
<evidence type="ECO:0000313" key="7">
    <source>
        <dbReference type="EMBL" id="TPX64045.1"/>
    </source>
</evidence>
<dbReference type="GO" id="GO:0000978">
    <property type="term" value="F:RNA polymerase II cis-regulatory region sequence-specific DNA binding"/>
    <property type="evidence" value="ECO:0007669"/>
    <property type="project" value="TreeGrafter"/>
</dbReference>
<evidence type="ECO:0000256" key="1">
    <source>
        <dbReference type="ARBA" id="ARBA00022723"/>
    </source>
</evidence>
<dbReference type="SUPFAM" id="SSF57667">
    <property type="entry name" value="beta-beta-alpha zinc fingers"/>
    <property type="match status" value="1"/>
</dbReference>
<comment type="caution">
    <text evidence="7">The sequence shown here is derived from an EMBL/GenBank/DDBJ whole genome shotgun (WGS) entry which is preliminary data.</text>
</comment>
<feature type="region of interest" description="Disordered" evidence="5">
    <location>
        <begin position="144"/>
        <end position="171"/>
    </location>
</feature>
<dbReference type="STRING" id="246404.A0A507EKY4"/>
<gene>
    <name evidence="7" type="ORF">CcCBS67573_g08513</name>
</gene>
<dbReference type="EMBL" id="QEAP01000568">
    <property type="protein sequence ID" value="TPX64045.1"/>
    <property type="molecule type" value="Genomic_DNA"/>
</dbReference>
<evidence type="ECO:0000313" key="8">
    <source>
        <dbReference type="Proteomes" id="UP000320333"/>
    </source>
</evidence>
<dbReference type="SMART" id="SM00355">
    <property type="entry name" value="ZnF_C2H2"/>
    <property type="match status" value="3"/>
</dbReference>
<dbReference type="PROSITE" id="PS00028">
    <property type="entry name" value="ZINC_FINGER_C2H2_1"/>
    <property type="match status" value="2"/>
</dbReference>